<dbReference type="SUPFAM" id="SSF50692">
    <property type="entry name" value="ADC-like"/>
    <property type="match status" value="1"/>
</dbReference>
<feature type="domain" description="Molybdopterin dinucleotide-binding" evidence="8">
    <location>
        <begin position="398"/>
        <end position="513"/>
    </location>
</feature>
<evidence type="ECO:0000256" key="3">
    <source>
        <dbReference type="ARBA" id="ARBA00022505"/>
    </source>
</evidence>
<keyword evidence="6" id="KW-0560">Oxidoreductase</keyword>
<organism evidence="9">
    <name type="scientific">hydrothermal vent metagenome</name>
    <dbReference type="NCBI Taxonomy" id="652676"/>
    <lineage>
        <taxon>unclassified sequences</taxon>
        <taxon>metagenomes</taxon>
        <taxon>ecological metagenomes</taxon>
    </lineage>
</organism>
<dbReference type="PANTHER" id="PTHR43742:SF9">
    <property type="entry name" value="TETRATHIONATE REDUCTASE SUBUNIT A"/>
    <property type="match status" value="1"/>
</dbReference>
<evidence type="ECO:0000256" key="5">
    <source>
        <dbReference type="ARBA" id="ARBA00022729"/>
    </source>
</evidence>
<dbReference type="PANTHER" id="PTHR43742">
    <property type="entry name" value="TRIMETHYLAMINE-N-OXIDE REDUCTASE"/>
    <property type="match status" value="1"/>
</dbReference>
<dbReference type="SUPFAM" id="SSF53706">
    <property type="entry name" value="Formate dehydrogenase/DMSO reductase, domains 1-3"/>
    <property type="match status" value="1"/>
</dbReference>
<evidence type="ECO:0000259" key="8">
    <source>
        <dbReference type="Pfam" id="PF01568"/>
    </source>
</evidence>
<accession>A0A3B0UWX2</accession>
<dbReference type="Gene3D" id="3.40.228.10">
    <property type="entry name" value="Dimethylsulfoxide Reductase, domain 2"/>
    <property type="match status" value="1"/>
</dbReference>
<evidence type="ECO:0000313" key="9">
    <source>
        <dbReference type="EMBL" id="VAW35411.1"/>
    </source>
</evidence>
<sequence length="524" mass="59552">LFGSHLGENMHNSHIQDFVDGLGNGTKLIVVDPRYSTAATKSSMWLPIKPGTDIALILAWINIVIKENWYDHEYIAKYAIGFKELKEAVKNYTPEWAAEKTDLPKQQIVDAIRELGRYKPNVLVHPGRHYSWYGDDTQRGRALAILNALLGTWGRKGGIWLPPKVNLAKLKKTIKYPKPKRDSLAYGDYPFSSAGITTEVRKATISGQPYPIKAWFVIGTNLMKTMPAPEITKKAIDNLDLVVNIDLMPTDMVMMSDVILPAASYLERHDDLAVVTQKNAGIAIRQPVVKPWKDVKPAWLIANELCTKMGLGKYIEYKTLEEHMRKKAKLWNIDYDKLSKVGYIPIPDSYHPYITKKNQPKFETDSKKIELYSSALDDEDMDAVPRYTHHREPPAGSFRLIYGRSPVQTFSRSINNKWLWELKNDNPIWLNADIARQMGIKNGDKISLINEKGVKSNVGRVKVTERIRKDCIYLIHGFGSTSKRMTMAYGRGIDDTQMMTHYATDPICGTNGLRVNFVKLLKES</sequence>
<dbReference type="GO" id="GO:0016491">
    <property type="term" value="F:oxidoreductase activity"/>
    <property type="evidence" value="ECO:0007669"/>
    <property type="project" value="UniProtKB-KW"/>
</dbReference>
<evidence type="ECO:0000256" key="1">
    <source>
        <dbReference type="ARBA" id="ARBA00010312"/>
    </source>
</evidence>
<dbReference type="CDD" id="cd02778">
    <property type="entry name" value="MopB_CT_Thiosulfate-R-like"/>
    <property type="match status" value="1"/>
</dbReference>
<comment type="similarity">
    <text evidence="1">Belongs to the prokaryotic molybdopterin-containing oxidoreductase family.</text>
</comment>
<dbReference type="EMBL" id="UOEX01000128">
    <property type="protein sequence ID" value="VAW35411.1"/>
    <property type="molecule type" value="Genomic_DNA"/>
</dbReference>
<dbReference type="GO" id="GO:0043546">
    <property type="term" value="F:molybdopterin cofactor binding"/>
    <property type="evidence" value="ECO:0007669"/>
    <property type="project" value="InterPro"/>
</dbReference>
<keyword evidence="3" id="KW-0500">Molybdenum</keyword>
<dbReference type="InterPro" id="IPR006656">
    <property type="entry name" value="Mopterin_OxRdtase"/>
</dbReference>
<name>A0A3B0UWX2_9ZZZZ</name>
<evidence type="ECO:0000256" key="6">
    <source>
        <dbReference type="ARBA" id="ARBA00023002"/>
    </source>
</evidence>
<dbReference type="Gene3D" id="3.40.50.740">
    <property type="match status" value="1"/>
</dbReference>
<protein>
    <submittedName>
        <fullName evidence="9">Anaerobic dehydrogenases, typically selenocysteine-containing</fullName>
    </submittedName>
</protein>
<keyword evidence="5" id="KW-0732">Signal</keyword>
<dbReference type="Gene3D" id="2.40.40.20">
    <property type="match status" value="1"/>
</dbReference>
<feature type="non-terminal residue" evidence="9">
    <location>
        <position position="1"/>
    </location>
</feature>
<keyword evidence="2" id="KW-0004">4Fe-4S</keyword>
<gene>
    <name evidence="9" type="ORF">MNBD_DELTA03-8</name>
</gene>
<dbReference type="AlphaFoldDB" id="A0A3B0UWX2"/>
<reference evidence="9" key="1">
    <citation type="submission" date="2018-06" db="EMBL/GenBank/DDBJ databases">
        <authorList>
            <person name="Zhirakovskaya E."/>
        </authorList>
    </citation>
    <scope>NUCLEOTIDE SEQUENCE</scope>
</reference>
<keyword evidence="2" id="KW-0408">Iron</keyword>
<dbReference type="Gene3D" id="3.30.2070.10">
    <property type="entry name" value="Formate dehydrogenase/DMSO reductase"/>
    <property type="match status" value="1"/>
</dbReference>
<evidence type="ECO:0000259" key="7">
    <source>
        <dbReference type="Pfam" id="PF00384"/>
    </source>
</evidence>
<proteinExistence type="inferred from homology"/>
<dbReference type="GO" id="GO:0046872">
    <property type="term" value="F:metal ion binding"/>
    <property type="evidence" value="ECO:0007669"/>
    <property type="project" value="UniProtKB-KW"/>
</dbReference>
<dbReference type="InterPro" id="IPR009010">
    <property type="entry name" value="Asp_de-COase-like_dom_sf"/>
</dbReference>
<feature type="domain" description="Molybdopterin oxidoreductase" evidence="7">
    <location>
        <begin position="26"/>
        <end position="307"/>
    </location>
</feature>
<keyword evidence="4" id="KW-0479">Metal-binding</keyword>
<dbReference type="InterPro" id="IPR050612">
    <property type="entry name" value="Prok_Mopterin_Oxidored"/>
</dbReference>
<keyword evidence="2" id="KW-0411">Iron-sulfur</keyword>
<dbReference type="GO" id="GO:0051539">
    <property type="term" value="F:4 iron, 4 sulfur cluster binding"/>
    <property type="evidence" value="ECO:0007669"/>
    <property type="project" value="UniProtKB-KW"/>
</dbReference>
<dbReference type="Pfam" id="PF00384">
    <property type="entry name" value="Molybdopterin"/>
    <property type="match status" value="1"/>
</dbReference>
<evidence type="ECO:0000256" key="4">
    <source>
        <dbReference type="ARBA" id="ARBA00022723"/>
    </source>
</evidence>
<dbReference type="InterPro" id="IPR006657">
    <property type="entry name" value="MoPterin_dinucl-bd_dom"/>
</dbReference>
<evidence type="ECO:0000256" key="2">
    <source>
        <dbReference type="ARBA" id="ARBA00022485"/>
    </source>
</evidence>
<dbReference type="Pfam" id="PF01568">
    <property type="entry name" value="Molydop_binding"/>
    <property type="match status" value="1"/>
</dbReference>